<evidence type="ECO:0000313" key="2">
    <source>
        <dbReference type="Proteomes" id="UP000005824"/>
    </source>
</evidence>
<organism evidence="1 2">
    <name type="scientific">Chthoniobacter flavus Ellin428</name>
    <dbReference type="NCBI Taxonomy" id="497964"/>
    <lineage>
        <taxon>Bacteria</taxon>
        <taxon>Pseudomonadati</taxon>
        <taxon>Verrucomicrobiota</taxon>
        <taxon>Spartobacteria</taxon>
        <taxon>Chthoniobacterales</taxon>
        <taxon>Chthoniobacteraceae</taxon>
        <taxon>Chthoniobacter</taxon>
    </lineage>
</organism>
<sequence length="93" mass="10325">MSTPFEMTREELQAIHEKYREVKHDINNTLAVIMALSELAQRNPAHYEKLAKAVLTRGPDVVQKLQDFQNLLGARLKDGGGAPPTSHPTSGVF</sequence>
<accession>B4CUG0</accession>
<dbReference type="Proteomes" id="UP000005824">
    <property type="component" value="Unassembled WGS sequence"/>
</dbReference>
<gene>
    <name evidence="1" type="ORF">CfE428DRAFT_0323</name>
</gene>
<protein>
    <submittedName>
        <fullName evidence="1">Uncharacterized protein</fullName>
    </submittedName>
</protein>
<dbReference type="EMBL" id="ABVL01000001">
    <property type="protein sequence ID" value="EDY22198.1"/>
    <property type="molecule type" value="Genomic_DNA"/>
</dbReference>
<proteinExistence type="predicted"/>
<dbReference type="AlphaFoldDB" id="B4CUG0"/>
<reference evidence="1 2" key="1">
    <citation type="journal article" date="2011" name="J. Bacteriol.">
        <title>Genome sequence of Chthoniobacter flavus Ellin428, an aerobic heterotrophic soil bacterium.</title>
        <authorList>
            <person name="Kant R."/>
            <person name="van Passel M.W."/>
            <person name="Palva A."/>
            <person name="Lucas S."/>
            <person name="Lapidus A."/>
            <person name="Glavina Del Rio T."/>
            <person name="Dalin E."/>
            <person name="Tice H."/>
            <person name="Bruce D."/>
            <person name="Goodwin L."/>
            <person name="Pitluck S."/>
            <person name="Larimer F.W."/>
            <person name="Land M.L."/>
            <person name="Hauser L."/>
            <person name="Sangwan P."/>
            <person name="de Vos W.M."/>
            <person name="Janssen P.H."/>
            <person name="Smidt H."/>
        </authorList>
    </citation>
    <scope>NUCLEOTIDE SEQUENCE [LARGE SCALE GENOMIC DNA]</scope>
    <source>
        <strain evidence="1 2">Ellin428</strain>
    </source>
</reference>
<evidence type="ECO:0000313" key="1">
    <source>
        <dbReference type="EMBL" id="EDY22198.1"/>
    </source>
</evidence>
<keyword evidence="2" id="KW-1185">Reference proteome</keyword>
<dbReference type="STRING" id="497964.CfE428DRAFT_0323"/>
<name>B4CUG0_9BACT</name>
<dbReference type="InParanoid" id="B4CUG0"/>
<dbReference type="RefSeq" id="WP_006977650.1">
    <property type="nucleotide sequence ID" value="NZ_ABVL01000001.1"/>
</dbReference>
<comment type="caution">
    <text evidence="1">The sequence shown here is derived from an EMBL/GenBank/DDBJ whole genome shotgun (WGS) entry which is preliminary data.</text>
</comment>